<feature type="transmembrane region" description="Helical" evidence="6">
    <location>
        <begin position="159"/>
        <end position="177"/>
    </location>
</feature>
<feature type="transmembrane region" description="Helical" evidence="6">
    <location>
        <begin position="116"/>
        <end position="138"/>
    </location>
</feature>
<keyword evidence="3 6" id="KW-0812">Transmembrane</keyword>
<evidence type="ECO:0000259" key="7">
    <source>
        <dbReference type="PROSITE" id="PS50850"/>
    </source>
</evidence>
<evidence type="ECO:0000256" key="1">
    <source>
        <dbReference type="ARBA" id="ARBA00004429"/>
    </source>
</evidence>
<dbReference type="RefSeq" id="WP_022859664.1">
    <property type="nucleotide sequence ID" value="NZ_JGZB01000002.1"/>
</dbReference>
<dbReference type="PANTHER" id="PTHR43702">
    <property type="entry name" value="L-FUCOSE-PROTON SYMPORTER"/>
    <property type="match status" value="1"/>
</dbReference>
<feature type="transmembrane region" description="Helical" evidence="6">
    <location>
        <begin position="325"/>
        <end position="349"/>
    </location>
</feature>
<evidence type="ECO:0000256" key="5">
    <source>
        <dbReference type="ARBA" id="ARBA00023136"/>
    </source>
</evidence>
<dbReference type="InterPro" id="IPR036259">
    <property type="entry name" value="MFS_trans_sf"/>
</dbReference>
<dbReference type="PROSITE" id="PS50850">
    <property type="entry name" value="MFS"/>
    <property type="match status" value="1"/>
</dbReference>
<feature type="transmembrane region" description="Helical" evidence="6">
    <location>
        <begin position="257"/>
        <end position="278"/>
    </location>
</feature>
<keyword evidence="2" id="KW-1003">Cell membrane</keyword>
<feature type="transmembrane region" description="Helical" evidence="6">
    <location>
        <begin position="385"/>
        <end position="407"/>
    </location>
</feature>
<name>A0A087BE38_9BIFI</name>
<comment type="caution">
    <text evidence="8">The sequence shown here is derived from an EMBL/GenBank/DDBJ whole genome shotgun (WGS) entry which is preliminary data.</text>
</comment>
<dbReference type="Proteomes" id="UP000029052">
    <property type="component" value="Unassembled WGS sequence"/>
</dbReference>
<comment type="subcellular location">
    <subcellularLocation>
        <location evidence="1">Cell inner membrane</location>
        <topology evidence="1">Multi-pass membrane protein</topology>
    </subcellularLocation>
</comment>
<dbReference type="eggNOG" id="COG0738">
    <property type="taxonomic scope" value="Bacteria"/>
</dbReference>
<proteinExistence type="predicted"/>
<feature type="transmembrane region" description="Helical" evidence="6">
    <location>
        <begin position="90"/>
        <end position="110"/>
    </location>
</feature>
<dbReference type="InterPro" id="IPR020846">
    <property type="entry name" value="MFS_dom"/>
</dbReference>
<keyword evidence="4 6" id="KW-1133">Transmembrane helix</keyword>
<gene>
    <name evidence="8" type="ORF">BMAGN_1057</name>
</gene>
<feature type="transmembrane region" description="Helical" evidence="6">
    <location>
        <begin position="183"/>
        <end position="204"/>
    </location>
</feature>
<evidence type="ECO:0000256" key="2">
    <source>
        <dbReference type="ARBA" id="ARBA00022475"/>
    </source>
</evidence>
<keyword evidence="5 6" id="KW-0472">Membrane</keyword>
<feature type="transmembrane region" description="Helical" evidence="6">
    <location>
        <begin position="25"/>
        <end position="47"/>
    </location>
</feature>
<feature type="transmembrane region" description="Helical" evidence="6">
    <location>
        <begin position="59"/>
        <end position="81"/>
    </location>
</feature>
<evidence type="ECO:0000256" key="6">
    <source>
        <dbReference type="SAM" id="Phobius"/>
    </source>
</evidence>
<dbReference type="Pfam" id="PF07690">
    <property type="entry name" value="MFS_1"/>
    <property type="match status" value="1"/>
</dbReference>
<organism evidence="8 9">
    <name type="scientific">Bifidobacterium magnum</name>
    <dbReference type="NCBI Taxonomy" id="1692"/>
    <lineage>
        <taxon>Bacteria</taxon>
        <taxon>Bacillati</taxon>
        <taxon>Actinomycetota</taxon>
        <taxon>Actinomycetes</taxon>
        <taxon>Bifidobacteriales</taxon>
        <taxon>Bifidobacteriaceae</taxon>
        <taxon>Bifidobacterium</taxon>
    </lineage>
</organism>
<dbReference type="GO" id="GO:0022857">
    <property type="term" value="F:transmembrane transporter activity"/>
    <property type="evidence" value="ECO:0007669"/>
    <property type="project" value="InterPro"/>
</dbReference>
<dbReference type="InterPro" id="IPR050375">
    <property type="entry name" value="MFS_TsgA-like"/>
</dbReference>
<accession>A0A087BE38</accession>
<feature type="transmembrane region" description="Helical" evidence="6">
    <location>
        <begin position="225"/>
        <end position="245"/>
    </location>
</feature>
<dbReference type="Gene3D" id="1.20.1250.20">
    <property type="entry name" value="MFS general substrate transporter like domains"/>
    <property type="match status" value="2"/>
</dbReference>
<evidence type="ECO:0000313" key="9">
    <source>
        <dbReference type="Proteomes" id="UP000029052"/>
    </source>
</evidence>
<evidence type="ECO:0000313" key="8">
    <source>
        <dbReference type="EMBL" id="KFI69288.1"/>
    </source>
</evidence>
<dbReference type="STRING" id="1692.BMAGN_1057"/>
<feature type="transmembrane region" description="Helical" evidence="6">
    <location>
        <begin position="361"/>
        <end position="379"/>
    </location>
</feature>
<keyword evidence="9" id="KW-1185">Reference proteome</keyword>
<sequence length="431" mass="46694">MSNSVSQPAAATAGKTQQKQGFGKLAPVMLAFFVMGFVDLVGTATNYVKGEFSLSNGTANLFTTMVFFWFLILSVPTGVLMNRIGRRRTVLYSILVTLVAMALPIIAYTLCTGGVRLTLIVLSFAFLGIGNTFMQVSLNPLLTVFVKGDRLASTLTTGQFVKAFASLFAPYIAAWGFEHLHHMWWILFVIYLAVGIISYIWLGLDKIQEPAPDNGTTTIGKCFKLLFSDHIVLLCFLGIVAHVGVDVGINAQAPRILMEHTGIALATATSATMVYFIARMIGCFTGSFALQKINNKMGLRICGVIMTVSAICFAIFTVTPSNPPIWLFWVAVALIGFGNSNVFSLFLAHGLEYRADRQNEVSGLMLMGLIGGAIFPPLMGAAADAIGQFGAVLVMAVGCLYVLVMGFGYRFMDHRRHATVSAVKEQQEAAR</sequence>
<dbReference type="AlphaFoldDB" id="A0A087BE38"/>
<dbReference type="EMBL" id="JGZB01000002">
    <property type="protein sequence ID" value="KFI69288.1"/>
    <property type="molecule type" value="Genomic_DNA"/>
</dbReference>
<feature type="transmembrane region" description="Helical" evidence="6">
    <location>
        <begin position="299"/>
        <end position="319"/>
    </location>
</feature>
<dbReference type="GO" id="GO:0005886">
    <property type="term" value="C:plasma membrane"/>
    <property type="evidence" value="ECO:0007669"/>
    <property type="project" value="UniProtKB-SubCell"/>
</dbReference>
<evidence type="ECO:0000256" key="3">
    <source>
        <dbReference type="ARBA" id="ARBA00022692"/>
    </source>
</evidence>
<dbReference type="PANTHER" id="PTHR43702:SF3">
    <property type="entry name" value="PROTEIN TSGA"/>
    <property type="match status" value="1"/>
</dbReference>
<dbReference type="InterPro" id="IPR011701">
    <property type="entry name" value="MFS"/>
</dbReference>
<evidence type="ECO:0000256" key="4">
    <source>
        <dbReference type="ARBA" id="ARBA00022989"/>
    </source>
</evidence>
<dbReference type="SUPFAM" id="SSF103473">
    <property type="entry name" value="MFS general substrate transporter"/>
    <property type="match status" value="1"/>
</dbReference>
<protein>
    <submittedName>
        <fullName evidence="8">MFS, glucose/galactose porter</fullName>
    </submittedName>
</protein>
<feature type="domain" description="Major facilitator superfamily (MFS) profile" evidence="7">
    <location>
        <begin position="20"/>
        <end position="416"/>
    </location>
</feature>
<reference evidence="8 9" key="1">
    <citation type="submission" date="2014-03" db="EMBL/GenBank/DDBJ databases">
        <title>Genomics of Bifidobacteria.</title>
        <authorList>
            <person name="Ventura M."/>
            <person name="Milani C."/>
            <person name="Lugli G.A."/>
        </authorList>
    </citation>
    <scope>NUCLEOTIDE SEQUENCE [LARGE SCALE GENOMIC DNA]</scope>
    <source>
        <strain evidence="8 9">LMG 11591</strain>
    </source>
</reference>